<protein>
    <submittedName>
        <fullName evidence="2">Ribosomal protein S18 acetylase RimI</fullName>
    </submittedName>
</protein>
<dbReference type="Gene3D" id="3.40.630.30">
    <property type="match status" value="1"/>
</dbReference>
<dbReference type="GO" id="GO:0005840">
    <property type="term" value="C:ribosome"/>
    <property type="evidence" value="ECO:0007669"/>
    <property type="project" value="UniProtKB-KW"/>
</dbReference>
<evidence type="ECO:0000313" key="2">
    <source>
        <dbReference type="EMBL" id="SMF88896.1"/>
    </source>
</evidence>
<dbReference type="InterPro" id="IPR000182">
    <property type="entry name" value="GNAT_dom"/>
</dbReference>
<sequence>MKTRLMVTSDLEQCSHLFLKIFNGEPWNDQWESIQHVQKYLLEFINNPVFIGFVIEQNDKIIGASFGHTKSWYAGEEYHIHEYFIDNDLQHSGVGSQLMNDIKTELASRNIHCIVLLTERDLPAEKFYNKHGFEVKKDIIFMYNVF</sequence>
<dbReference type="Pfam" id="PF00583">
    <property type="entry name" value="Acetyltransf_1"/>
    <property type="match status" value="1"/>
</dbReference>
<feature type="domain" description="N-acetyltransferase" evidence="1">
    <location>
        <begin position="1"/>
        <end position="146"/>
    </location>
</feature>
<name>A0A1X7HN41_9BACL</name>
<dbReference type="AlphaFoldDB" id="A0A1X7HN41"/>
<dbReference type="GO" id="GO:0016747">
    <property type="term" value="F:acyltransferase activity, transferring groups other than amino-acyl groups"/>
    <property type="evidence" value="ECO:0007669"/>
    <property type="project" value="InterPro"/>
</dbReference>
<dbReference type="STRING" id="1313296.SAMN05661091_4444"/>
<reference evidence="2 3" key="1">
    <citation type="submission" date="2017-04" db="EMBL/GenBank/DDBJ databases">
        <authorList>
            <person name="Afonso C.L."/>
            <person name="Miller P.J."/>
            <person name="Scott M.A."/>
            <person name="Spackman E."/>
            <person name="Goraichik I."/>
            <person name="Dimitrov K.M."/>
            <person name="Suarez D.L."/>
            <person name="Swayne D.E."/>
        </authorList>
    </citation>
    <scope>NUCLEOTIDE SEQUENCE [LARGE SCALE GENOMIC DNA]</scope>
    <source>
        <strain evidence="2 3">N3/975</strain>
    </source>
</reference>
<dbReference type="Proteomes" id="UP000192940">
    <property type="component" value="Chromosome I"/>
</dbReference>
<organism evidence="2 3">
    <name type="scientific">Paenibacillus uliginis N3/975</name>
    <dbReference type="NCBI Taxonomy" id="1313296"/>
    <lineage>
        <taxon>Bacteria</taxon>
        <taxon>Bacillati</taxon>
        <taxon>Bacillota</taxon>
        <taxon>Bacilli</taxon>
        <taxon>Bacillales</taxon>
        <taxon>Paenibacillaceae</taxon>
        <taxon>Paenibacillus</taxon>
    </lineage>
</organism>
<keyword evidence="2" id="KW-0687">Ribonucleoprotein</keyword>
<evidence type="ECO:0000313" key="3">
    <source>
        <dbReference type="Proteomes" id="UP000192940"/>
    </source>
</evidence>
<dbReference type="CDD" id="cd04301">
    <property type="entry name" value="NAT_SF"/>
    <property type="match status" value="1"/>
</dbReference>
<accession>A0A1X7HN41</accession>
<keyword evidence="2" id="KW-0689">Ribosomal protein</keyword>
<dbReference type="PROSITE" id="PS51186">
    <property type="entry name" value="GNAT"/>
    <property type="match status" value="1"/>
</dbReference>
<keyword evidence="3" id="KW-1185">Reference proteome</keyword>
<dbReference type="InterPro" id="IPR016181">
    <property type="entry name" value="Acyl_CoA_acyltransferase"/>
</dbReference>
<dbReference type="EMBL" id="LT840184">
    <property type="protein sequence ID" value="SMF88896.1"/>
    <property type="molecule type" value="Genomic_DNA"/>
</dbReference>
<evidence type="ECO:0000259" key="1">
    <source>
        <dbReference type="PROSITE" id="PS51186"/>
    </source>
</evidence>
<gene>
    <name evidence="2" type="ORF">SAMN05661091_4444</name>
</gene>
<dbReference type="SUPFAM" id="SSF55729">
    <property type="entry name" value="Acyl-CoA N-acyltransferases (Nat)"/>
    <property type="match status" value="1"/>
</dbReference>
<proteinExistence type="predicted"/>